<keyword evidence="3 6" id="KW-0949">S-adenosyl-L-methionine</keyword>
<dbReference type="EC" id="2.3.1.184" evidence="6"/>
<dbReference type="SUPFAM" id="SSF55729">
    <property type="entry name" value="Acyl-CoA N-acyltransferases (Nat)"/>
    <property type="match status" value="1"/>
</dbReference>
<dbReference type="InterPro" id="IPR016181">
    <property type="entry name" value="Acyl_CoA_acyltransferase"/>
</dbReference>
<dbReference type="InterPro" id="IPR001690">
    <property type="entry name" value="Autoind_synthase"/>
</dbReference>
<evidence type="ECO:0000256" key="2">
    <source>
        <dbReference type="ARBA" id="ARBA00022679"/>
    </source>
</evidence>
<dbReference type="AlphaFoldDB" id="A0A0J9CV04"/>
<dbReference type="Proteomes" id="UP000037029">
    <property type="component" value="Chromosome"/>
</dbReference>
<dbReference type="EMBL" id="CP020925">
    <property type="protein sequence ID" value="ATP17247.1"/>
    <property type="molecule type" value="Genomic_DNA"/>
</dbReference>
<dbReference type="PRINTS" id="PR01549">
    <property type="entry name" value="AUTOINDCRSYN"/>
</dbReference>
<sequence length="208" mass="23679">MASPIIRDPHIDEDMVLRAMFEARKRVFIDLLKWDLPVLADRYEVDHFDTPDAQYLVLTDTELHHRASTRLLQTNRPHILADIFPHLCAGPVPTGDHVREITRFCLDRDLRAAERLDARNQLVIALVDHALANGIGSYTGVAERSWFAQVATFGWRCEALGQPVRHRDQFLIALHIHIDASTPSMLERAGIHASLQYQLSASRHGRRA</sequence>
<dbReference type="PANTHER" id="PTHR39322:SF1">
    <property type="entry name" value="ISOVALERYL-HOMOSERINE LACTONE SYNTHASE"/>
    <property type="match status" value="1"/>
</dbReference>
<evidence type="ECO:0000256" key="6">
    <source>
        <dbReference type="RuleBase" id="RU361135"/>
    </source>
</evidence>
<comment type="similarity">
    <text evidence="5 6">Belongs to the autoinducer synthase family.</text>
</comment>
<keyword evidence="4 5" id="KW-0071">Autoinducer synthesis</keyword>
<protein>
    <recommendedName>
        <fullName evidence="6">Acyl-homoserine-lactone synthase</fullName>
        <ecNumber evidence="6">2.3.1.184</ecNumber>
    </recommendedName>
    <alternativeName>
        <fullName evidence="6">Autoinducer synthesis protein</fullName>
    </alternativeName>
</protein>
<name>A0A0J9CV04_SPHYA</name>
<dbReference type="GO" id="GO:0007165">
    <property type="term" value="P:signal transduction"/>
    <property type="evidence" value="ECO:0007669"/>
    <property type="project" value="TreeGrafter"/>
</dbReference>
<accession>A0A0J9CV04</accession>
<evidence type="ECO:0000313" key="8">
    <source>
        <dbReference type="Proteomes" id="UP000037029"/>
    </source>
</evidence>
<gene>
    <name evidence="7" type="ORF">BV87_01820</name>
</gene>
<organism evidence="7 8">
    <name type="scientific">Sphingobium yanoikuyae</name>
    <name type="common">Sphingomonas yanoikuyae</name>
    <dbReference type="NCBI Taxonomy" id="13690"/>
    <lineage>
        <taxon>Bacteria</taxon>
        <taxon>Pseudomonadati</taxon>
        <taxon>Pseudomonadota</taxon>
        <taxon>Alphaproteobacteria</taxon>
        <taxon>Sphingomonadales</taxon>
        <taxon>Sphingomonadaceae</taxon>
        <taxon>Sphingobium</taxon>
    </lineage>
</organism>
<dbReference type="PANTHER" id="PTHR39322">
    <property type="entry name" value="ACYL-HOMOSERINE-LACTONE SYNTHASE"/>
    <property type="match status" value="1"/>
</dbReference>
<dbReference type="RefSeq" id="WP_048939283.1">
    <property type="nucleotide sequence ID" value="NZ_CP020925.1"/>
</dbReference>
<proteinExistence type="inferred from homology"/>
<dbReference type="Pfam" id="PF00765">
    <property type="entry name" value="Autoind_synth"/>
    <property type="match status" value="1"/>
</dbReference>
<keyword evidence="2 6" id="KW-0808">Transferase</keyword>
<dbReference type="GO" id="GO:0009372">
    <property type="term" value="P:quorum sensing"/>
    <property type="evidence" value="ECO:0007669"/>
    <property type="project" value="UniProtKB-UniRule"/>
</dbReference>
<evidence type="ECO:0000256" key="4">
    <source>
        <dbReference type="ARBA" id="ARBA00022929"/>
    </source>
</evidence>
<dbReference type="GO" id="GO:0061579">
    <property type="term" value="F:N-acyl homoserine lactone synthase activity"/>
    <property type="evidence" value="ECO:0007669"/>
    <property type="project" value="UniProtKB-UniRule"/>
</dbReference>
<evidence type="ECO:0000256" key="1">
    <source>
        <dbReference type="ARBA" id="ARBA00022654"/>
    </source>
</evidence>
<reference evidence="7 8" key="1">
    <citation type="submission" date="2017-04" db="EMBL/GenBank/DDBJ databases">
        <title>Characterization, genome and methylation analysis of a phthalic acid esters degrading strain Sphingobium yanoikuyae SHJ.</title>
        <authorList>
            <person name="Feng L."/>
        </authorList>
    </citation>
    <scope>NUCLEOTIDE SEQUENCE [LARGE SCALE GENOMIC DNA]</scope>
    <source>
        <strain evidence="7 8">SHJ</strain>
    </source>
</reference>
<evidence type="ECO:0000256" key="3">
    <source>
        <dbReference type="ARBA" id="ARBA00022691"/>
    </source>
</evidence>
<dbReference type="Gene3D" id="3.40.630.30">
    <property type="match status" value="1"/>
</dbReference>
<keyword evidence="1 5" id="KW-0673">Quorum sensing</keyword>
<evidence type="ECO:0000256" key="5">
    <source>
        <dbReference type="PROSITE-ProRule" id="PRU00533"/>
    </source>
</evidence>
<dbReference type="PROSITE" id="PS51187">
    <property type="entry name" value="AUTOINDUCER_SYNTH_2"/>
    <property type="match status" value="1"/>
</dbReference>
<comment type="catalytic activity">
    <reaction evidence="6">
        <text>a fatty acyl-[ACP] + S-adenosyl-L-methionine = an N-acyl-L-homoserine lactone + S-methyl-5'-thioadenosine + holo-[ACP] + H(+)</text>
        <dbReference type="Rhea" id="RHEA:10096"/>
        <dbReference type="Rhea" id="RHEA-COMP:9685"/>
        <dbReference type="Rhea" id="RHEA-COMP:14125"/>
        <dbReference type="ChEBI" id="CHEBI:15378"/>
        <dbReference type="ChEBI" id="CHEBI:17509"/>
        <dbReference type="ChEBI" id="CHEBI:55474"/>
        <dbReference type="ChEBI" id="CHEBI:59789"/>
        <dbReference type="ChEBI" id="CHEBI:64479"/>
        <dbReference type="ChEBI" id="CHEBI:138651"/>
        <dbReference type="EC" id="2.3.1.184"/>
    </reaction>
</comment>
<evidence type="ECO:0000313" key="7">
    <source>
        <dbReference type="EMBL" id="ATP17247.1"/>
    </source>
</evidence>